<dbReference type="EMBL" id="BAAABW010000004">
    <property type="protein sequence ID" value="GAA0336340.1"/>
    <property type="molecule type" value="Genomic_DNA"/>
</dbReference>
<evidence type="ECO:0000313" key="1">
    <source>
        <dbReference type="EMBL" id="GAA0336340.1"/>
    </source>
</evidence>
<reference evidence="1 2" key="1">
    <citation type="journal article" date="2019" name="Int. J. Syst. Evol. Microbiol.">
        <title>The Global Catalogue of Microorganisms (GCM) 10K type strain sequencing project: providing services to taxonomists for standard genome sequencing and annotation.</title>
        <authorList>
            <consortium name="The Broad Institute Genomics Platform"/>
            <consortium name="The Broad Institute Genome Sequencing Center for Infectious Disease"/>
            <person name="Wu L."/>
            <person name="Ma J."/>
        </authorList>
    </citation>
    <scope>NUCLEOTIDE SEQUENCE [LARGE SCALE GENOMIC DNA]</scope>
    <source>
        <strain evidence="1 2">JCM 4565</strain>
    </source>
</reference>
<evidence type="ECO:0000313" key="2">
    <source>
        <dbReference type="Proteomes" id="UP001500063"/>
    </source>
</evidence>
<keyword evidence="2" id="KW-1185">Reference proteome</keyword>
<organism evidence="1 2">
    <name type="scientific">Streptomyces blastmyceticus</name>
    <dbReference type="NCBI Taxonomy" id="68180"/>
    <lineage>
        <taxon>Bacteria</taxon>
        <taxon>Bacillati</taxon>
        <taxon>Actinomycetota</taxon>
        <taxon>Actinomycetes</taxon>
        <taxon>Kitasatosporales</taxon>
        <taxon>Streptomycetaceae</taxon>
        <taxon>Streptomyces</taxon>
    </lineage>
</organism>
<name>A0ABN0WFY2_9ACTN</name>
<sequence length="134" mass="14355">MTPASTTARWPTSATATPKATALSEIPMGSPLSAVLDGRLDAAVVELPVREAALTVGFRSPPQDRLLAVATSHPLAVGDHHSDVRYLVIDGLDEPSQMALVWRTDRATPQLAMLARLISEEFSRDGNPCTTQPR</sequence>
<comment type="caution">
    <text evidence="1">The sequence shown here is derived from an EMBL/GenBank/DDBJ whole genome shotgun (WGS) entry which is preliminary data.</text>
</comment>
<gene>
    <name evidence="1" type="ORF">GCM10010319_10470</name>
</gene>
<accession>A0ABN0WFY2</accession>
<dbReference type="Proteomes" id="UP001500063">
    <property type="component" value="Unassembled WGS sequence"/>
</dbReference>
<proteinExistence type="predicted"/>
<protein>
    <recommendedName>
        <fullName evidence="3">LysR substrate-binding domain-containing protein</fullName>
    </recommendedName>
</protein>
<evidence type="ECO:0008006" key="3">
    <source>
        <dbReference type="Google" id="ProtNLM"/>
    </source>
</evidence>